<dbReference type="EMBL" id="QPJT01000008">
    <property type="protein sequence ID" value="RCX17159.1"/>
    <property type="molecule type" value="Genomic_DNA"/>
</dbReference>
<sequence>MHFYEKLDFLMNLTKTSNSVLSRHMSFDASYISRLRSGKRLPPRSEDVIKNMADYFARRCGDGYPQKAVAEIMELSPMPKDTKLLANAIALWMLPKDDSSNHKLGKFLNGFSQIKDRPMPSAGIQEYDKGFPNDELAVYYGIEGKRRAVLYFLNEIIAQDKQQTLLLFSDEETSWMTADPAYERQYAALMIKALSQGHTIKIIHTISRNLDEMLTAISQWMPLYMAGSIEPYYYPKKRDGIFRRSLFIAPDTAAVVSGSVNEQTANSVNLLFRNPTAVASFQEEYLQYLSMCRPLMRIFNSKDRAACLATLAEFEKEESNVLLKTESLSLLTMPEVLFSQMLCRMEENNAHILDYHKTRNEKFQRLLLSHSVTEIVVLLQPKEVVSQKVKMALSDMLGGGAVYYTQDEYLLHLHNVINLLDTCENYHVHLAKEPTENRYSVYVREDVGAIIAKTSQPPVLLFMNEGNMAASYWDFLKSIIKENAYENPHNTVVAAALRAYAKKLSNVK</sequence>
<protein>
    <submittedName>
        <fullName evidence="1">Uncharacterized protein</fullName>
    </submittedName>
</protein>
<evidence type="ECO:0000313" key="1">
    <source>
        <dbReference type="EMBL" id="RCX17159.1"/>
    </source>
</evidence>
<dbReference type="Proteomes" id="UP000253034">
    <property type="component" value="Unassembled WGS sequence"/>
</dbReference>
<dbReference type="RefSeq" id="WP_114297396.1">
    <property type="nucleotide sequence ID" value="NZ_QPJT01000008.1"/>
</dbReference>
<keyword evidence="2" id="KW-1185">Reference proteome</keyword>
<comment type="caution">
    <text evidence="1">The sequence shown here is derived from an EMBL/GenBank/DDBJ whole genome shotgun (WGS) entry which is preliminary data.</text>
</comment>
<proteinExistence type="predicted"/>
<gene>
    <name evidence="1" type="ORF">DFR58_10853</name>
</gene>
<accession>A0A369B6L6</accession>
<dbReference type="AlphaFoldDB" id="A0A369B6L6"/>
<evidence type="ECO:0000313" key="2">
    <source>
        <dbReference type="Proteomes" id="UP000253034"/>
    </source>
</evidence>
<reference evidence="1 2" key="1">
    <citation type="submission" date="2018-07" db="EMBL/GenBank/DDBJ databases">
        <title>Genomic Encyclopedia of Type Strains, Phase IV (KMG-IV): sequencing the most valuable type-strain genomes for metagenomic binning, comparative biology and taxonomic classification.</title>
        <authorList>
            <person name="Goeker M."/>
        </authorList>
    </citation>
    <scope>NUCLEOTIDE SEQUENCE [LARGE SCALE GENOMIC DNA]</scope>
    <source>
        <strain evidence="1 2">DSM 27016</strain>
    </source>
</reference>
<name>A0A369B6L6_9FIRM</name>
<dbReference type="OrthoDB" id="2738at2"/>
<organism evidence="1 2">
    <name type="scientific">Anaerobacterium chartisolvens</name>
    <dbReference type="NCBI Taxonomy" id="1297424"/>
    <lineage>
        <taxon>Bacteria</taxon>
        <taxon>Bacillati</taxon>
        <taxon>Bacillota</taxon>
        <taxon>Clostridia</taxon>
        <taxon>Eubacteriales</taxon>
        <taxon>Oscillospiraceae</taxon>
        <taxon>Anaerobacterium</taxon>
    </lineage>
</organism>